<name>A0A0F9K0Q1_9ZZZZ</name>
<dbReference type="EMBL" id="LAZR01008941">
    <property type="protein sequence ID" value="KKM75634.1"/>
    <property type="molecule type" value="Genomic_DNA"/>
</dbReference>
<proteinExistence type="predicted"/>
<organism evidence="1">
    <name type="scientific">marine sediment metagenome</name>
    <dbReference type="NCBI Taxonomy" id="412755"/>
    <lineage>
        <taxon>unclassified sequences</taxon>
        <taxon>metagenomes</taxon>
        <taxon>ecological metagenomes</taxon>
    </lineage>
</organism>
<comment type="caution">
    <text evidence="1">The sequence shown here is derived from an EMBL/GenBank/DDBJ whole genome shotgun (WGS) entry which is preliminary data.</text>
</comment>
<dbReference type="AlphaFoldDB" id="A0A0F9K0Q1"/>
<sequence>MRRILKLKVLRGKCNAKDLCDAIDNPCLSASYEDGIIKISIFVG</sequence>
<accession>A0A0F9K0Q1</accession>
<evidence type="ECO:0000313" key="1">
    <source>
        <dbReference type="EMBL" id="KKM75634.1"/>
    </source>
</evidence>
<reference evidence="1" key="1">
    <citation type="journal article" date="2015" name="Nature">
        <title>Complex archaea that bridge the gap between prokaryotes and eukaryotes.</title>
        <authorList>
            <person name="Spang A."/>
            <person name="Saw J.H."/>
            <person name="Jorgensen S.L."/>
            <person name="Zaremba-Niedzwiedzka K."/>
            <person name="Martijn J."/>
            <person name="Lind A.E."/>
            <person name="van Eijk R."/>
            <person name="Schleper C."/>
            <person name="Guy L."/>
            <person name="Ettema T.J."/>
        </authorList>
    </citation>
    <scope>NUCLEOTIDE SEQUENCE</scope>
</reference>
<gene>
    <name evidence="1" type="ORF">LCGC14_1388240</name>
</gene>
<protein>
    <submittedName>
        <fullName evidence="1">Uncharacterized protein</fullName>
    </submittedName>
</protein>